<dbReference type="GO" id="GO:0005525">
    <property type="term" value="F:GTP binding"/>
    <property type="evidence" value="ECO:0007669"/>
    <property type="project" value="UniProtKB-KW"/>
</dbReference>
<feature type="binding site" evidence="14">
    <location>
        <position position="274"/>
    </location>
    <ligand>
        <name>Zn(2+)</name>
        <dbReference type="ChEBI" id="CHEBI:29105"/>
        <note>catalytic</note>
    </ligand>
</feature>
<evidence type="ECO:0000259" key="15">
    <source>
        <dbReference type="Pfam" id="PF00925"/>
    </source>
</evidence>
<dbReference type="AlphaFoldDB" id="A0A7Y9LAW0"/>
<keyword evidence="6 14" id="KW-0686">Riboflavin biosynthesis</keyword>
<gene>
    <name evidence="14" type="primary">ribA</name>
    <name evidence="16" type="ORF">BKA15_004573</name>
</gene>
<dbReference type="GO" id="GO:0009231">
    <property type="term" value="P:riboflavin biosynthetic process"/>
    <property type="evidence" value="ECO:0007669"/>
    <property type="project" value="UniProtKB-UniRule"/>
</dbReference>
<feature type="binding site" evidence="14">
    <location>
        <position position="363"/>
    </location>
    <ligand>
        <name>GTP</name>
        <dbReference type="ChEBI" id="CHEBI:37565"/>
    </ligand>
</feature>
<keyword evidence="16" id="KW-0456">Lyase</keyword>
<dbReference type="InterPro" id="IPR000926">
    <property type="entry name" value="RibA"/>
</dbReference>
<evidence type="ECO:0000313" key="16">
    <source>
        <dbReference type="EMBL" id="NYE73244.1"/>
    </source>
</evidence>
<evidence type="ECO:0000256" key="10">
    <source>
        <dbReference type="ARBA" id="ARBA00022833"/>
    </source>
</evidence>
<feature type="binding site" evidence="14">
    <location>
        <begin position="301"/>
        <end position="303"/>
    </location>
    <ligand>
        <name>GTP</name>
        <dbReference type="ChEBI" id="CHEBI:37565"/>
    </ligand>
</feature>
<keyword evidence="9 14" id="KW-0378">Hydrolase</keyword>
<reference evidence="16 17" key="1">
    <citation type="submission" date="2020-07" db="EMBL/GenBank/DDBJ databases">
        <title>Sequencing the genomes of 1000 actinobacteria strains.</title>
        <authorList>
            <person name="Klenk H.-P."/>
        </authorList>
    </citation>
    <scope>NUCLEOTIDE SEQUENCE [LARGE SCALE GENOMIC DNA]</scope>
    <source>
        <strain evidence="16 17">DSM 22083</strain>
    </source>
</reference>
<feature type="binding site" evidence="14">
    <location>
        <position position="276"/>
    </location>
    <ligand>
        <name>Zn(2+)</name>
        <dbReference type="ChEBI" id="CHEBI:29105"/>
        <note>catalytic</note>
    </ligand>
</feature>
<dbReference type="InterPro" id="IPR017945">
    <property type="entry name" value="DHBP_synth_RibB-like_a/b_dom"/>
</dbReference>
<feature type="domain" description="GTP cyclohydrolase II" evidence="15">
    <location>
        <begin position="218"/>
        <end position="379"/>
    </location>
</feature>
<evidence type="ECO:0000256" key="6">
    <source>
        <dbReference type="ARBA" id="ARBA00022619"/>
    </source>
</evidence>
<comment type="function">
    <text evidence="2">Catalyzes the conversion of D-ribulose 5-phosphate to formate and 3,4-dihydroxy-2-butanone 4-phosphate.</text>
</comment>
<comment type="similarity">
    <text evidence="5">In the N-terminal section; belongs to the DHBP synthase family.</text>
</comment>
<dbReference type="InterPro" id="IPR000422">
    <property type="entry name" value="DHBP_synthase_RibB"/>
</dbReference>
<comment type="pathway">
    <text evidence="4">Cofactor biosynthesis; riboflavin biosynthesis; 2-hydroxy-3-oxobutyl phosphate from D-ribulose 5-phosphate: step 1/1.</text>
</comment>
<comment type="catalytic activity">
    <reaction evidence="13 14">
        <text>GTP + 4 H2O = 2,5-diamino-6-hydroxy-4-(5-phosphoribosylamino)-pyrimidine + formate + 2 phosphate + 3 H(+)</text>
        <dbReference type="Rhea" id="RHEA:23704"/>
        <dbReference type="ChEBI" id="CHEBI:15377"/>
        <dbReference type="ChEBI" id="CHEBI:15378"/>
        <dbReference type="ChEBI" id="CHEBI:15740"/>
        <dbReference type="ChEBI" id="CHEBI:37565"/>
        <dbReference type="ChEBI" id="CHEBI:43474"/>
        <dbReference type="ChEBI" id="CHEBI:58614"/>
        <dbReference type="EC" id="3.5.4.25"/>
    </reaction>
</comment>
<dbReference type="FunFam" id="3.40.50.10990:FF:000001">
    <property type="entry name" value="Riboflavin biosynthesis protein RibBA"/>
    <property type="match status" value="1"/>
</dbReference>
<keyword evidence="7 14" id="KW-0479">Metal-binding</keyword>
<evidence type="ECO:0000256" key="2">
    <source>
        <dbReference type="ARBA" id="ARBA00002284"/>
    </source>
</evidence>
<comment type="similarity">
    <text evidence="14">Belongs to the GTP cyclohydrolase II family.</text>
</comment>
<evidence type="ECO:0000256" key="14">
    <source>
        <dbReference type="HAMAP-Rule" id="MF_00179"/>
    </source>
</evidence>
<feature type="binding site" evidence="14">
    <location>
        <begin position="258"/>
        <end position="262"/>
    </location>
    <ligand>
        <name>GTP</name>
        <dbReference type="ChEBI" id="CHEBI:37565"/>
    </ligand>
</feature>
<keyword evidence="11 14" id="KW-0342">GTP-binding</keyword>
<dbReference type="GO" id="GO:0008270">
    <property type="term" value="F:zinc ion binding"/>
    <property type="evidence" value="ECO:0007669"/>
    <property type="project" value="UniProtKB-UniRule"/>
</dbReference>
<evidence type="ECO:0000256" key="4">
    <source>
        <dbReference type="ARBA" id="ARBA00004904"/>
    </source>
</evidence>
<dbReference type="InterPro" id="IPR036144">
    <property type="entry name" value="RibA-like_sf"/>
</dbReference>
<dbReference type="PANTHER" id="PTHR21327">
    <property type="entry name" value="GTP CYCLOHYDROLASE II-RELATED"/>
    <property type="match status" value="1"/>
</dbReference>
<keyword evidence="8 14" id="KW-0547">Nucleotide-binding</keyword>
<comment type="catalytic activity">
    <reaction evidence="1">
        <text>D-ribulose 5-phosphate = (2S)-2-hydroxy-3-oxobutyl phosphate + formate + H(+)</text>
        <dbReference type="Rhea" id="RHEA:18457"/>
        <dbReference type="ChEBI" id="CHEBI:15378"/>
        <dbReference type="ChEBI" id="CHEBI:15740"/>
        <dbReference type="ChEBI" id="CHEBI:58121"/>
        <dbReference type="ChEBI" id="CHEBI:58830"/>
        <dbReference type="EC" id="4.1.99.12"/>
    </reaction>
</comment>
<evidence type="ECO:0000256" key="8">
    <source>
        <dbReference type="ARBA" id="ARBA00022741"/>
    </source>
</evidence>
<evidence type="ECO:0000256" key="7">
    <source>
        <dbReference type="ARBA" id="ARBA00022723"/>
    </source>
</evidence>
<dbReference type="GO" id="GO:0008686">
    <property type="term" value="F:3,4-dihydroxy-2-butanone-4-phosphate synthase activity"/>
    <property type="evidence" value="ECO:0007669"/>
    <property type="project" value="UniProtKB-EC"/>
</dbReference>
<keyword evidence="10 14" id="KW-0862">Zinc</keyword>
<dbReference type="HAMAP" id="MF_00179">
    <property type="entry name" value="RibA"/>
    <property type="match status" value="1"/>
</dbReference>
<dbReference type="InterPro" id="IPR032677">
    <property type="entry name" value="GTP_cyclohydro_II"/>
</dbReference>
<sequence>MINSVEEALAALRDGLPVLVADNPDRENEVDVIVAADRVTPHWLNWTIRHSSGFVCAPMPAARADALRLPLMVPHSEDPRRTAYTVTVDAATGISTGISAADRTRTLRVLADPESVPQSLIRPGHVLPLRSVPGGVLARAGHTEAATDLVRLAGTGAVAGIAELANEDGEMSRLADGERLAARFDLPLITISDLIAWRRDHDHQAVAELEAVLGTSERATLPTEFGDFTVQAYRDPATGDDHLVLTSATPVSGIPLVRVHSECLTGDAFGSLRCDCGPQLRASLRATAAEGGLIVYLRGHEGRGIGLLDKINAYRLQDDGRDTVDANLELGLPADARDFGAAGRILRALGIPEVRLLTNNPDKITALVATGVSVAETVPLRVGLDPHNRDYLITKRDRLGHRFGTTLEDDTIMIKNGSRLTENGARR</sequence>
<evidence type="ECO:0000313" key="17">
    <source>
        <dbReference type="Proteomes" id="UP000569914"/>
    </source>
</evidence>
<feature type="active site" description="Nucleophile" evidence="14">
    <location>
        <position position="337"/>
    </location>
</feature>
<feature type="binding site" evidence="14">
    <location>
        <position position="358"/>
    </location>
    <ligand>
        <name>GTP</name>
        <dbReference type="ChEBI" id="CHEBI:37565"/>
    </ligand>
</feature>
<dbReference type="Proteomes" id="UP000569914">
    <property type="component" value="Unassembled WGS sequence"/>
</dbReference>
<comment type="caution">
    <text evidence="16">The sequence shown here is derived from an EMBL/GenBank/DDBJ whole genome shotgun (WGS) entry which is preliminary data.</text>
</comment>
<evidence type="ECO:0000256" key="11">
    <source>
        <dbReference type="ARBA" id="ARBA00023134"/>
    </source>
</evidence>
<evidence type="ECO:0000256" key="1">
    <source>
        <dbReference type="ARBA" id="ARBA00000141"/>
    </source>
</evidence>
<dbReference type="PIRSF" id="PIRSF001259">
    <property type="entry name" value="RibA"/>
    <property type="match status" value="1"/>
</dbReference>
<name>A0A7Y9LAW0_9ACTN</name>
<proteinExistence type="inferred from homology"/>
<dbReference type="UniPathway" id="UPA00275">
    <property type="reaction ID" value="UER00399"/>
</dbReference>
<comment type="cofactor">
    <cofactor evidence="14">
        <name>Zn(2+)</name>
        <dbReference type="ChEBI" id="CHEBI:29105"/>
    </cofactor>
    <text evidence="14">Binds 1 zinc ion per subunit.</text>
</comment>
<comment type="pathway">
    <text evidence="3 14">Cofactor biosynthesis; riboflavin biosynthesis; 5-amino-6-(D-ribitylamino)uracil from GTP: step 1/4.</text>
</comment>
<dbReference type="EC" id="3.5.4.25" evidence="14"/>
<accession>A0A7Y9LAW0</accession>
<dbReference type="NCBIfam" id="NF001591">
    <property type="entry name" value="PRK00393.1"/>
    <property type="match status" value="1"/>
</dbReference>
<dbReference type="Gene3D" id="3.40.50.10990">
    <property type="entry name" value="GTP cyclohydrolase II"/>
    <property type="match status" value="1"/>
</dbReference>
<dbReference type="Pfam" id="PF00925">
    <property type="entry name" value="GTP_cyclohydro2"/>
    <property type="match status" value="1"/>
</dbReference>
<dbReference type="SUPFAM" id="SSF142695">
    <property type="entry name" value="RibA-like"/>
    <property type="match status" value="1"/>
</dbReference>
<dbReference type="SUPFAM" id="SSF55821">
    <property type="entry name" value="YrdC/RibB"/>
    <property type="match status" value="1"/>
</dbReference>
<feature type="active site" description="Proton acceptor" evidence="14">
    <location>
        <position position="335"/>
    </location>
</feature>
<dbReference type="GO" id="GO:0003935">
    <property type="term" value="F:GTP cyclohydrolase II activity"/>
    <property type="evidence" value="ECO:0007669"/>
    <property type="project" value="UniProtKB-UniRule"/>
</dbReference>
<organism evidence="16 17">
    <name type="scientific">Microlunatus parietis</name>
    <dbReference type="NCBI Taxonomy" id="682979"/>
    <lineage>
        <taxon>Bacteria</taxon>
        <taxon>Bacillati</taxon>
        <taxon>Actinomycetota</taxon>
        <taxon>Actinomycetes</taxon>
        <taxon>Propionibacteriales</taxon>
        <taxon>Propionibacteriaceae</taxon>
        <taxon>Microlunatus</taxon>
    </lineage>
</organism>
<feature type="binding site" evidence="14">
    <location>
        <position position="279"/>
    </location>
    <ligand>
        <name>GTP</name>
        <dbReference type="ChEBI" id="CHEBI:37565"/>
    </ligand>
</feature>
<dbReference type="EMBL" id="JACCBU010000001">
    <property type="protein sequence ID" value="NYE73244.1"/>
    <property type="molecule type" value="Genomic_DNA"/>
</dbReference>
<evidence type="ECO:0000256" key="3">
    <source>
        <dbReference type="ARBA" id="ARBA00004853"/>
    </source>
</evidence>
<dbReference type="RefSeq" id="WP_179754596.1">
    <property type="nucleotide sequence ID" value="NZ_JACCBU010000001.1"/>
</dbReference>
<dbReference type="PANTHER" id="PTHR21327:SF18">
    <property type="entry name" value="3,4-DIHYDROXY-2-BUTANONE 4-PHOSPHATE SYNTHASE"/>
    <property type="match status" value="1"/>
</dbReference>
<comment type="function">
    <text evidence="12 14">Catalyzes the conversion of GTP to 2,5-diamino-6-ribosylamino-4(3H)-pyrimidinone 5'-phosphate (DARP), formate and pyrophosphate.</text>
</comment>
<protein>
    <recommendedName>
        <fullName evidence="14">GTP cyclohydrolase-2</fullName>
        <ecNumber evidence="14">3.5.4.25</ecNumber>
    </recommendedName>
    <alternativeName>
        <fullName evidence="14">GTP cyclohydrolase II</fullName>
    </alternativeName>
</protein>
<dbReference type="NCBIfam" id="TIGR00505">
    <property type="entry name" value="ribA"/>
    <property type="match status" value="1"/>
</dbReference>
<feature type="binding site" evidence="14">
    <location>
        <position position="323"/>
    </location>
    <ligand>
        <name>GTP</name>
        <dbReference type="ChEBI" id="CHEBI:37565"/>
    </ligand>
</feature>
<evidence type="ECO:0000256" key="5">
    <source>
        <dbReference type="ARBA" id="ARBA00005520"/>
    </source>
</evidence>
<dbReference type="Pfam" id="PF00926">
    <property type="entry name" value="DHBP_synthase"/>
    <property type="match status" value="1"/>
</dbReference>
<dbReference type="CDD" id="cd00641">
    <property type="entry name" value="GTP_cyclohydro2"/>
    <property type="match status" value="1"/>
</dbReference>
<evidence type="ECO:0000256" key="13">
    <source>
        <dbReference type="ARBA" id="ARBA00049295"/>
    </source>
</evidence>
<dbReference type="NCBIfam" id="TIGR00506">
    <property type="entry name" value="ribB"/>
    <property type="match status" value="1"/>
</dbReference>
<feature type="binding site" evidence="14">
    <location>
        <position position="263"/>
    </location>
    <ligand>
        <name>Zn(2+)</name>
        <dbReference type="ChEBI" id="CHEBI:29105"/>
        <note>catalytic</note>
    </ligand>
</feature>
<keyword evidence="17" id="KW-1185">Reference proteome</keyword>
<evidence type="ECO:0000256" key="9">
    <source>
        <dbReference type="ARBA" id="ARBA00022801"/>
    </source>
</evidence>
<evidence type="ECO:0000256" key="12">
    <source>
        <dbReference type="ARBA" id="ARBA00043932"/>
    </source>
</evidence>
<dbReference type="Gene3D" id="3.90.870.10">
    <property type="entry name" value="DHBP synthase"/>
    <property type="match status" value="1"/>
</dbReference>
<dbReference type="GO" id="GO:0005829">
    <property type="term" value="C:cytosol"/>
    <property type="evidence" value="ECO:0007669"/>
    <property type="project" value="TreeGrafter"/>
</dbReference>